<protein>
    <submittedName>
        <fullName evidence="1">Uncharacterized protein</fullName>
    </submittedName>
</protein>
<evidence type="ECO:0000313" key="1">
    <source>
        <dbReference type="EMBL" id="KAL1496515.1"/>
    </source>
</evidence>
<gene>
    <name evidence="1" type="ORF">AB1Y20_016469</name>
</gene>
<name>A0AB34IE95_PRYPA</name>
<dbReference type="EMBL" id="JBGBPQ010000029">
    <property type="protein sequence ID" value="KAL1496515.1"/>
    <property type="molecule type" value="Genomic_DNA"/>
</dbReference>
<proteinExistence type="predicted"/>
<keyword evidence="2" id="KW-1185">Reference proteome</keyword>
<comment type="caution">
    <text evidence="1">The sequence shown here is derived from an EMBL/GenBank/DDBJ whole genome shotgun (WGS) entry which is preliminary data.</text>
</comment>
<organism evidence="1 2">
    <name type="scientific">Prymnesium parvum</name>
    <name type="common">Toxic golden alga</name>
    <dbReference type="NCBI Taxonomy" id="97485"/>
    <lineage>
        <taxon>Eukaryota</taxon>
        <taxon>Haptista</taxon>
        <taxon>Haptophyta</taxon>
        <taxon>Prymnesiophyceae</taxon>
        <taxon>Prymnesiales</taxon>
        <taxon>Prymnesiaceae</taxon>
        <taxon>Prymnesium</taxon>
    </lineage>
</organism>
<dbReference type="Proteomes" id="UP001515480">
    <property type="component" value="Unassembled WGS sequence"/>
</dbReference>
<reference evidence="1 2" key="1">
    <citation type="journal article" date="2024" name="Science">
        <title>Giant polyketide synthase enzymes in the biosynthesis of giant marine polyether toxins.</title>
        <authorList>
            <person name="Fallon T.R."/>
            <person name="Shende V.V."/>
            <person name="Wierzbicki I.H."/>
            <person name="Pendleton A.L."/>
            <person name="Watervoot N.F."/>
            <person name="Auber R.P."/>
            <person name="Gonzalez D.J."/>
            <person name="Wisecaver J.H."/>
            <person name="Moore B.S."/>
        </authorList>
    </citation>
    <scope>NUCLEOTIDE SEQUENCE [LARGE SCALE GENOMIC DNA]</scope>
    <source>
        <strain evidence="1 2">12B1</strain>
    </source>
</reference>
<sequence>MFSALGSLVGHRDRSKKQKRILDLCFAIGEEELQARWDGAYGERAHASEQARVDALCGVLWECAARPAALSISLHSEPALQLLPHLLARVRAAADRLAEGGGAQGASAGPGCLPWDKCGGAVALLHAAAALFVQLSATPQYRQLLLQHETPQARARTPPAPLLLPRLPQMRPLHLALIYSLSFSSA</sequence>
<accession>A0AB34IE95</accession>
<evidence type="ECO:0000313" key="2">
    <source>
        <dbReference type="Proteomes" id="UP001515480"/>
    </source>
</evidence>
<dbReference type="AlphaFoldDB" id="A0AB34IE95"/>